<evidence type="ECO:0000256" key="1">
    <source>
        <dbReference type="ARBA" id="ARBA00022603"/>
    </source>
</evidence>
<dbReference type="InterPro" id="IPR029063">
    <property type="entry name" value="SAM-dependent_MTases_sf"/>
</dbReference>
<dbReference type="InterPro" id="IPR046977">
    <property type="entry name" value="RsmC/RlmG"/>
</dbReference>
<evidence type="ECO:0000259" key="4">
    <source>
        <dbReference type="Pfam" id="PF26049"/>
    </source>
</evidence>
<dbReference type="CDD" id="cd02440">
    <property type="entry name" value="AdoMet_MTases"/>
    <property type="match status" value="1"/>
</dbReference>
<name>A0A840DMF9_9MICO</name>
<dbReference type="InterPro" id="IPR058679">
    <property type="entry name" value="RlmG_N"/>
</dbReference>
<keyword evidence="1 5" id="KW-0489">Methyltransferase</keyword>
<dbReference type="PANTHER" id="PTHR47816:SF4">
    <property type="entry name" value="RIBOSOMAL RNA SMALL SUBUNIT METHYLTRANSFERASE C"/>
    <property type="match status" value="1"/>
</dbReference>
<dbReference type="Pfam" id="PF26049">
    <property type="entry name" value="RLMG_N"/>
    <property type="match status" value="1"/>
</dbReference>
<dbReference type="Gene3D" id="3.40.50.150">
    <property type="entry name" value="Vaccinia Virus protein VP39"/>
    <property type="match status" value="2"/>
</dbReference>
<dbReference type="Pfam" id="PF05175">
    <property type="entry name" value="MTS"/>
    <property type="match status" value="1"/>
</dbReference>
<keyword evidence="2 5" id="KW-0808">Transferase</keyword>
<comment type="caution">
    <text evidence="5">The sequence shown here is derived from an EMBL/GenBank/DDBJ whole genome shotgun (WGS) entry which is preliminary data.</text>
</comment>
<keyword evidence="6" id="KW-1185">Reference proteome</keyword>
<accession>A0A840DMF9</accession>
<gene>
    <name evidence="5" type="ORF">F5897_000540</name>
</gene>
<dbReference type="AlphaFoldDB" id="A0A840DMF9"/>
<dbReference type="InterPro" id="IPR007848">
    <property type="entry name" value="Small_mtfrase_dom"/>
</dbReference>
<feature type="domain" description="RlmG N-terminal" evidence="4">
    <location>
        <begin position="132"/>
        <end position="223"/>
    </location>
</feature>
<feature type="domain" description="Methyltransferase small" evidence="3">
    <location>
        <begin position="244"/>
        <end position="417"/>
    </location>
</feature>
<evidence type="ECO:0000313" key="6">
    <source>
        <dbReference type="Proteomes" id="UP000571183"/>
    </source>
</evidence>
<dbReference type="EC" id="2.1.1.172" evidence="5"/>
<sequence>MSISRSDQARTHVVQHASSLDRLILEHAAPFLGFENRNSNVLHGEQPATFSQLPSAEQPADDVLVLEDENLTLTFACLAALLESEAQNNIAAARVFVRLRSYRKAKQLTALLQQHGSDMRERVFISGLDQNDNIDPETLDLQEFLAKHQYRGGIALGKLPKSRAALTTWAKAFARQADVNTTGTIILGGVVKHMTRSFNDTLGEFFHTVRGTRGRGKHRCLIASQVKNSGLVAKNAAVQPNTAKLYSYGGVFSGDKPDRGGEFLAQHAVRQLATMPEGLRILDLGCGNGSVTRHILNSAEAGKIAEVHATDIDADAVLSATVNLAHDVRATVSWDDAGARIRPGTIDMVLLNPPFHEGTKIDMTLVRPLLDAAHRIMRPGGMLLLVHNSHARYRDAVEKRFKNVTQVGRDAVFTVLRAQL</sequence>
<reference evidence="5" key="1">
    <citation type="submission" date="2020-08" db="EMBL/GenBank/DDBJ databases">
        <title>Sequencing the genomes of 1000 actinobacteria strains.</title>
        <authorList>
            <person name="Klenk H.-P."/>
        </authorList>
    </citation>
    <scope>NUCLEOTIDE SEQUENCE [LARGE SCALE GENOMIC DNA]</scope>
    <source>
        <strain evidence="5">DSM 27064</strain>
    </source>
</reference>
<dbReference type="EMBL" id="JACIFD010000004">
    <property type="protein sequence ID" value="MBB4071248.1"/>
    <property type="molecule type" value="Genomic_DNA"/>
</dbReference>
<evidence type="ECO:0000259" key="3">
    <source>
        <dbReference type="Pfam" id="PF05175"/>
    </source>
</evidence>
<dbReference type="RefSeq" id="WP_183304374.1">
    <property type="nucleotide sequence ID" value="NZ_JACIFD010000004.1"/>
</dbReference>
<proteinExistence type="predicted"/>
<dbReference type="Proteomes" id="UP000571183">
    <property type="component" value="Unassembled WGS sequence"/>
</dbReference>
<evidence type="ECO:0000313" key="5">
    <source>
        <dbReference type="EMBL" id="MBB4071248.1"/>
    </source>
</evidence>
<protein>
    <submittedName>
        <fullName evidence="5">16S rRNA (Guanine1207-N2)-methyltransferase</fullName>
        <ecNumber evidence="5">2.1.1.172</ecNumber>
    </submittedName>
</protein>
<organism evidence="5 6">
    <name type="scientific">Canibacter oris</name>
    <dbReference type="NCBI Taxonomy" id="1365628"/>
    <lineage>
        <taxon>Bacteria</taxon>
        <taxon>Bacillati</taxon>
        <taxon>Actinomycetota</taxon>
        <taxon>Actinomycetes</taxon>
        <taxon>Micrococcales</taxon>
        <taxon>Microbacteriaceae</taxon>
        <taxon>Canibacter</taxon>
    </lineage>
</organism>
<dbReference type="SUPFAM" id="SSF53335">
    <property type="entry name" value="S-adenosyl-L-methionine-dependent methyltransferases"/>
    <property type="match status" value="1"/>
</dbReference>
<evidence type="ECO:0000256" key="2">
    <source>
        <dbReference type="ARBA" id="ARBA00022679"/>
    </source>
</evidence>
<dbReference type="PANTHER" id="PTHR47816">
    <property type="entry name" value="RIBOSOMAL RNA SMALL SUBUNIT METHYLTRANSFERASE C"/>
    <property type="match status" value="1"/>
</dbReference>
<dbReference type="GO" id="GO:0052914">
    <property type="term" value="F:16S rRNA (guanine(1207)-N(2))-methyltransferase activity"/>
    <property type="evidence" value="ECO:0007669"/>
    <property type="project" value="UniProtKB-EC"/>
</dbReference>